<keyword evidence="1" id="KW-0812">Transmembrane</keyword>
<comment type="caution">
    <text evidence="2">The sequence shown here is derived from an EMBL/GenBank/DDBJ whole genome shotgun (WGS) entry which is preliminary data.</text>
</comment>
<keyword evidence="3" id="KW-1185">Reference proteome</keyword>
<gene>
    <name evidence="2" type="ORF">BDFB_009525</name>
</gene>
<feature type="transmembrane region" description="Helical" evidence="1">
    <location>
        <begin position="130"/>
        <end position="148"/>
    </location>
</feature>
<protein>
    <submittedName>
        <fullName evidence="2">Uncharacterized protein</fullName>
    </submittedName>
</protein>
<dbReference type="Proteomes" id="UP000292052">
    <property type="component" value="Unassembled WGS sequence"/>
</dbReference>
<dbReference type="AlphaFoldDB" id="A0A482WBI9"/>
<keyword evidence="1" id="KW-0472">Membrane</keyword>
<proteinExistence type="predicted"/>
<evidence type="ECO:0000256" key="1">
    <source>
        <dbReference type="SAM" id="Phobius"/>
    </source>
</evidence>
<keyword evidence="1" id="KW-1133">Transmembrane helix</keyword>
<accession>A0A482WBI9</accession>
<evidence type="ECO:0000313" key="2">
    <source>
        <dbReference type="EMBL" id="RZC41893.1"/>
    </source>
</evidence>
<evidence type="ECO:0000313" key="3">
    <source>
        <dbReference type="Proteomes" id="UP000292052"/>
    </source>
</evidence>
<sequence>GGECKFELDPDDTVNNVYNVMEQGAVSVLKIKAGEVVAALSKASASDYPAIPENITTWGISPLPQSIAFIQIANSAYRTHWSTCVPQDPPPTEVRFLHVAVDHVVHLLPALAVTWPILDISGSAPTPVGVFLFFYGTLLTYTLAAIFLKG</sequence>
<feature type="non-terminal residue" evidence="2">
    <location>
        <position position="1"/>
    </location>
</feature>
<dbReference type="EMBL" id="QDEB01013262">
    <property type="protein sequence ID" value="RZC41893.1"/>
    <property type="molecule type" value="Genomic_DNA"/>
</dbReference>
<name>A0A482WBI9_ASBVE</name>
<organism evidence="2 3">
    <name type="scientific">Asbolus verrucosus</name>
    <name type="common">Desert ironclad beetle</name>
    <dbReference type="NCBI Taxonomy" id="1661398"/>
    <lineage>
        <taxon>Eukaryota</taxon>
        <taxon>Metazoa</taxon>
        <taxon>Ecdysozoa</taxon>
        <taxon>Arthropoda</taxon>
        <taxon>Hexapoda</taxon>
        <taxon>Insecta</taxon>
        <taxon>Pterygota</taxon>
        <taxon>Neoptera</taxon>
        <taxon>Endopterygota</taxon>
        <taxon>Coleoptera</taxon>
        <taxon>Polyphaga</taxon>
        <taxon>Cucujiformia</taxon>
        <taxon>Tenebrionidae</taxon>
        <taxon>Pimeliinae</taxon>
        <taxon>Asbolus</taxon>
    </lineage>
</organism>
<reference evidence="2 3" key="1">
    <citation type="submission" date="2017-03" db="EMBL/GenBank/DDBJ databases">
        <title>Genome of the blue death feigning beetle - Asbolus verrucosus.</title>
        <authorList>
            <person name="Rider S.D."/>
        </authorList>
    </citation>
    <scope>NUCLEOTIDE SEQUENCE [LARGE SCALE GENOMIC DNA]</scope>
    <source>
        <strain evidence="2">Butters</strain>
        <tissue evidence="2">Head and leg muscle</tissue>
    </source>
</reference>